<protein>
    <recommendedName>
        <fullName evidence="2">Armadillo repeat-containing protein 1</fullName>
    </recommendedName>
</protein>
<dbReference type="PANTHER" id="PTHR46840:SF2">
    <property type="entry name" value="ARMADILLO REPEAT-CONTAINING PROTEIN 1"/>
    <property type="match status" value="1"/>
</dbReference>
<evidence type="ECO:0000256" key="3">
    <source>
        <dbReference type="ARBA" id="ARBA00022787"/>
    </source>
</evidence>
<keyword evidence="3" id="KW-0496">Mitochondrion</keyword>
<dbReference type="Gene3D" id="1.25.10.10">
    <property type="entry name" value="Leucine-rich Repeat Variant"/>
    <property type="match status" value="1"/>
</dbReference>
<gene>
    <name evidence="7" type="ORF">GpartN1_g6739.t1</name>
</gene>
<accession>A0A9C7UTK9</accession>
<comment type="subcellular location">
    <subcellularLocation>
        <location evidence="1">Mitochondrion outer membrane</location>
    </subcellularLocation>
</comment>
<dbReference type="InterPro" id="IPR000225">
    <property type="entry name" value="Armadillo"/>
</dbReference>
<organism evidence="7 8">
    <name type="scientific">Galdieria partita</name>
    <dbReference type="NCBI Taxonomy" id="83374"/>
    <lineage>
        <taxon>Eukaryota</taxon>
        <taxon>Rhodophyta</taxon>
        <taxon>Bangiophyceae</taxon>
        <taxon>Galdieriales</taxon>
        <taxon>Galdieriaceae</taxon>
        <taxon>Galdieria</taxon>
    </lineage>
</organism>
<name>A0A9C7UTK9_9RHOD</name>
<dbReference type="GO" id="GO:0005741">
    <property type="term" value="C:mitochondrial outer membrane"/>
    <property type="evidence" value="ECO:0007669"/>
    <property type="project" value="UniProtKB-SubCell"/>
</dbReference>
<evidence type="ECO:0000256" key="1">
    <source>
        <dbReference type="ARBA" id="ARBA00004294"/>
    </source>
</evidence>
<keyword evidence="8" id="KW-1185">Reference proteome</keyword>
<dbReference type="PROSITE" id="PS50176">
    <property type="entry name" value="ARM_REPEAT"/>
    <property type="match status" value="1"/>
</dbReference>
<dbReference type="Proteomes" id="UP001061958">
    <property type="component" value="Unassembled WGS sequence"/>
</dbReference>
<dbReference type="SUPFAM" id="SSF48371">
    <property type="entry name" value="ARM repeat"/>
    <property type="match status" value="1"/>
</dbReference>
<dbReference type="EMBL" id="BQMJ01000062">
    <property type="protein sequence ID" value="GJQ14948.1"/>
    <property type="molecule type" value="Genomic_DNA"/>
</dbReference>
<dbReference type="InterPro" id="IPR016617">
    <property type="entry name" value="ARMC1"/>
</dbReference>
<dbReference type="InterPro" id="IPR016024">
    <property type="entry name" value="ARM-type_fold"/>
</dbReference>
<evidence type="ECO:0000256" key="4">
    <source>
        <dbReference type="ARBA" id="ARBA00023764"/>
    </source>
</evidence>
<dbReference type="AlphaFoldDB" id="A0A9C7UTK9"/>
<evidence type="ECO:0000256" key="6">
    <source>
        <dbReference type="PROSITE-ProRule" id="PRU00259"/>
    </source>
</evidence>
<dbReference type="InterPro" id="IPR036163">
    <property type="entry name" value="HMA_dom_sf"/>
</dbReference>
<dbReference type="OrthoDB" id="17335at2759"/>
<comment type="caution">
    <text evidence="7">The sequence shown here is derived from an EMBL/GenBank/DDBJ whole genome shotgun (WGS) entry which is preliminary data.</text>
</comment>
<comment type="subunit">
    <text evidence="5">Interacts with mitochondrial contact site and cristae organizing system (MICOS) complex components IMMT/MIC60 and MICOS10/MIC10. Interacts with mitochondrial outer membrane sorting assembly machinery (SAM) complex components SAMM50 and MTX1.</text>
</comment>
<sequence>MSIEYTSIRNVAVQLRSLSADTENQPIIAREEGCMAALVGFIEGNDPEIVRIAVEAILDLTSHPDNSEVMKSERGLVPALKALVTDFDRADVGTRQSAHACLVNLLVRNSKENQAFIAEELASLANKGGIGGKETFDSAFSSILKPKFPNSVSECNHADLVDVPFLPQTLTIRLYVRNVSDEDVQYRVERLLVMTRGVVSVSFEIGTETVIVRSRIAAEYVRKAIELRGGFAAEIIDEEVYIEKENNQVHSNEAFYNTSGPKYLDEMPSRSRRLSWSWQRGDRIIVPGNGGVTLAERLEAQRKEEAKKRARATRLVNRIGKSFVSGFGFW</sequence>
<keyword evidence="3" id="KW-1000">Mitochondrion outer membrane</keyword>
<evidence type="ECO:0000256" key="2">
    <source>
        <dbReference type="ARBA" id="ARBA00013732"/>
    </source>
</evidence>
<reference evidence="7" key="1">
    <citation type="journal article" date="2022" name="Proc. Natl. Acad. Sci. U.S.A.">
        <title>Life cycle and functional genomics of the unicellular red alga Galdieria for elucidating algal and plant evolution and industrial use.</title>
        <authorList>
            <person name="Hirooka S."/>
            <person name="Itabashi T."/>
            <person name="Ichinose T.M."/>
            <person name="Onuma R."/>
            <person name="Fujiwara T."/>
            <person name="Yamashita S."/>
            <person name="Jong L.W."/>
            <person name="Tomita R."/>
            <person name="Iwane A.H."/>
            <person name="Miyagishima S.Y."/>
        </authorList>
    </citation>
    <scope>NUCLEOTIDE SEQUENCE</scope>
    <source>
        <strain evidence="7">NBRC 102759</strain>
    </source>
</reference>
<evidence type="ECO:0000313" key="7">
    <source>
        <dbReference type="EMBL" id="GJQ14948.1"/>
    </source>
</evidence>
<keyword evidence="3" id="KW-0472">Membrane</keyword>
<proteinExistence type="predicted"/>
<dbReference type="InterPro" id="IPR011989">
    <property type="entry name" value="ARM-like"/>
</dbReference>
<dbReference type="GO" id="GO:0046872">
    <property type="term" value="F:metal ion binding"/>
    <property type="evidence" value="ECO:0007669"/>
    <property type="project" value="InterPro"/>
</dbReference>
<dbReference type="PANTHER" id="PTHR46840">
    <property type="entry name" value="ARMADILLO REPEAT-CONTAINING PROTEIN 1"/>
    <property type="match status" value="1"/>
</dbReference>
<evidence type="ECO:0000313" key="8">
    <source>
        <dbReference type="Proteomes" id="UP001061958"/>
    </source>
</evidence>
<feature type="repeat" description="ARM" evidence="6">
    <location>
        <begin position="33"/>
        <end position="75"/>
    </location>
</feature>
<evidence type="ECO:0000256" key="5">
    <source>
        <dbReference type="ARBA" id="ARBA00046478"/>
    </source>
</evidence>
<comment type="function">
    <text evidence="4">In association with mitochondrial contact site and cristae organizing system (MICOS) complex components and mitochondrial outer membrane sorting assembly machinery (SAM) complex components may regulate mitochondrial dynamics playing a role in determining mitochondrial length, distribution and motility.</text>
</comment>
<reference evidence="7" key="2">
    <citation type="submission" date="2022-01" db="EMBL/GenBank/DDBJ databases">
        <authorList>
            <person name="Hirooka S."/>
            <person name="Miyagishima S.Y."/>
        </authorList>
    </citation>
    <scope>NUCLEOTIDE SEQUENCE</scope>
    <source>
        <strain evidence="7">NBRC 102759</strain>
    </source>
</reference>
<dbReference type="SUPFAM" id="SSF55008">
    <property type="entry name" value="HMA, heavy metal-associated domain"/>
    <property type="match status" value="1"/>
</dbReference>